<keyword evidence="5" id="KW-0732">Signal</keyword>
<dbReference type="CDD" id="cd22209">
    <property type="entry name" value="EMC10"/>
    <property type="match status" value="1"/>
</dbReference>
<keyword evidence="7 9" id="KW-1133">Transmembrane helix</keyword>
<evidence type="ECO:0000256" key="5">
    <source>
        <dbReference type="ARBA" id="ARBA00022729"/>
    </source>
</evidence>
<comment type="similarity">
    <text evidence="2">Belongs to the EMC10 family.</text>
</comment>
<keyword evidence="11" id="KW-1185">Reference proteome</keyword>
<keyword evidence="6" id="KW-0256">Endoplasmic reticulum</keyword>
<sequence length="236" mass="25995">MSKKSIIVYFLSIIAVAVTAEWTIALEYSLNDFTNGYPLGVIEMRRSFDGNFTGTFKPTQESGFGKKLIDAQDGTYSVIAKSSTQPGQQFLSTNDPCLFLHSNLFHVFSASINQEKQQLNMLTVFPDTVAWQKDEESKYNSFGKTCKERVGELSIDNSGTPKGSVQIVGQSTLPSPDTASFVHRIEKEKRAKQHGADADNRSFLAKYWIYIVPVVIFAMISSAVNPEAGGEGQAAQ</sequence>
<evidence type="ECO:0000256" key="6">
    <source>
        <dbReference type="ARBA" id="ARBA00022824"/>
    </source>
</evidence>
<evidence type="ECO:0000313" key="10">
    <source>
        <dbReference type="EnsemblMetazoa" id="CJA09947.1"/>
    </source>
</evidence>
<evidence type="ECO:0000256" key="3">
    <source>
        <dbReference type="ARBA" id="ARBA00020105"/>
    </source>
</evidence>
<protein>
    <recommendedName>
        <fullName evidence="3">ER membrane protein complex subunit 10</fullName>
    </recommendedName>
</protein>
<evidence type="ECO:0000256" key="8">
    <source>
        <dbReference type="ARBA" id="ARBA00023136"/>
    </source>
</evidence>
<evidence type="ECO:0000313" key="11">
    <source>
        <dbReference type="Proteomes" id="UP000005237"/>
    </source>
</evidence>
<dbReference type="EnsemblMetazoa" id="CJA09947.1">
    <property type="protein sequence ID" value="CJA09947.1"/>
    <property type="gene ID" value="WBGene00129151"/>
</dbReference>
<evidence type="ECO:0000256" key="1">
    <source>
        <dbReference type="ARBA" id="ARBA00004115"/>
    </source>
</evidence>
<evidence type="ECO:0000256" key="7">
    <source>
        <dbReference type="ARBA" id="ARBA00022989"/>
    </source>
</evidence>
<dbReference type="AlphaFoldDB" id="A0A8R1DR40"/>
<keyword evidence="4 9" id="KW-0812">Transmembrane</keyword>
<evidence type="ECO:0000256" key="2">
    <source>
        <dbReference type="ARBA" id="ARBA00007695"/>
    </source>
</evidence>
<dbReference type="OMA" id="DPCLFLH"/>
<accession>A0A8R1DR40</accession>
<name>A0A8R1DR40_CAEJA</name>
<dbReference type="Proteomes" id="UP000005237">
    <property type="component" value="Unassembled WGS sequence"/>
</dbReference>
<keyword evidence="8 9" id="KW-0472">Membrane</keyword>
<feature type="transmembrane region" description="Helical" evidence="9">
    <location>
        <begin position="6"/>
        <end position="26"/>
    </location>
</feature>
<reference evidence="11" key="1">
    <citation type="submission" date="2010-08" db="EMBL/GenBank/DDBJ databases">
        <authorList>
            <consortium name="Caenorhabditis japonica Sequencing Consortium"/>
            <person name="Wilson R.K."/>
        </authorList>
    </citation>
    <scope>NUCLEOTIDE SEQUENCE [LARGE SCALE GENOMIC DNA]</scope>
    <source>
        <strain evidence="11">DF5081</strain>
    </source>
</reference>
<proteinExistence type="inferred from homology"/>
<dbReference type="GO" id="GO:0072546">
    <property type="term" value="C:EMC complex"/>
    <property type="evidence" value="ECO:0007669"/>
    <property type="project" value="TreeGrafter"/>
</dbReference>
<evidence type="ECO:0000256" key="4">
    <source>
        <dbReference type="ARBA" id="ARBA00022692"/>
    </source>
</evidence>
<organism evidence="10 11">
    <name type="scientific">Caenorhabditis japonica</name>
    <dbReference type="NCBI Taxonomy" id="281687"/>
    <lineage>
        <taxon>Eukaryota</taxon>
        <taxon>Metazoa</taxon>
        <taxon>Ecdysozoa</taxon>
        <taxon>Nematoda</taxon>
        <taxon>Chromadorea</taxon>
        <taxon>Rhabditida</taxon>
        <taxon>Rhabditina</taxon>
        <taxon>Rhabditomorpha</taxon>
        <taxon>Rhabditoidea</taxon>
        <taxon>Rhabditidae</taxon>
        <taxon>Peloderinae</taxon>
        <taxon>Caenorhabditis</taxon>
    </lineage>
</organism>
<comment type="subcellular location">
    <subcellularLocation>
        <location evidence="1">Endoplasmic reticulum membrane</location>
        <topology evidence="1">Single-pass type I membrane protein</topology>
    </subcellularLocation>
</comment>
<reference evidence="10" key="2">
    <citation type="submission" date="2022-06" db="UniProtKB">
        <authorList>
            <consortium name="EnsemblMetazoa"/>
        </authorList>
    </citation>
    <scope>IDENTIFICATION</scope>
    <source>
        <strain evidence="10">DF5081</strain>
    </source>
</reference>
<dbReference type="PANTHER" id="PTHR21397:SF4">
    <property type="entry name" value="ER MEMBRANE PROTEIN COMPLEX SUBUNIT 10"/>
    <property type="match status" value="1"/>
</dbReference>
<dbReference type="PANTHER" id="PTHR21397">
    <property type="entry name" value="CHROMATIN COMPLEXES SUBUNIT BAP18-RELATED"/>
    <property type="match status" value="1"/>
</dbReference>
<evidence type="ECO:0000256" key="9">
    <source>
        <dbReference type="SAM" id="Phobius"/>
    </source>
</evidence>
<dbReference type="Pfam" id="PF21203">
    <property type="entry name" value="ECM10"/>
    <property type="match status" value="1"/>
</dbReference>